<dbReference type="EMBL" id="JAALHA020000022">
    <property type="protein sequence ID" value="MDR9899071.1"/>
    <property type="molecule type" value="Genomic_DNA"/>
</dbReference>
<dbReference type="Proteomes" id="UP000667802">
    <property type="component" value="Unassembled WGS sequence"/>
</dbReference>
<evidence type="ECO:0000313" key="2">
    <source>
        <dbReference type="Proteomes" id="UP000667802"/>
    </source>
</evidence>
<sequence>MLKTVEGVYKEGKVMLSEVPSGIVESPVIVTFLEAKSPEVTPKKMYFGMFADNNQSTEEDLKTVEFHGDIDDCLDWS</sequence>
<comment type="caution">
    <text evidence="1">The sequence shown here is derived from an EMBL/GenBank/DDBJ whole genome shotgun (WGS) entry which is preliminary data.</text>
</comment>
<name>A0AAP5ICR5_9CYAN</name>
<gene>
    <name evidence="1" type="ORF">G7B40_031595</name>
</gene>
<accession>A0AAP5ICR5</accession>
<keyword evidence="2" id="KW-1185">Reference proteome</keyword>
<dbReference type="RefSeq" id="WP_208341130.1">
    <property type="nucleotide sequence ID" value="NZ_CAWQFN010000796.1"/>
</dbReference>
<dbReference type="AlphaFoldDB" id="A0AAP5ICR5"/>
<evidence type="ECO:0000313" key="1">
    <source>
        <dbReference type="EMBL" id="MDR9899071.1"/>
    </source>
</evidence>
<proteinExistence type="predicted"/>
<protein>
    <submittedName>
        <fullName evidence="1">Uncharacterized protein</fullName>
    </submittedName>
</protein>
<reference evidence="2" key="1">
    <citation type="journal article" date="2021" name="Science">
        <title>Hunting the eagle killer: A cyanobacterial neurotoxin causes vacuolar myelinopathy.</title>
        <authorList>
            <person name="Breinlinger S."/>
            <person name="Phillips T.J."/>
            <person name="Haram B.N."/>
            <person name="Mares J."/>
            <person name="Martinez Yerena J.A."/>
            <person name="Hrouzek P."/>
            <person name="Sobotka R."/>
            <person name="Henderson W.M."/>
            <person name="Schmieder P."/>
            <person name="Williams S.M."/>
            <person name="Lauderdale J.D."/>
            <person name="Wilde H.D."/>
            <person name="Gerrin W."/>
            <person name="Kust A."/>
            <person name="Washington J.W."/>
            <person name="Wagner C."/>
            <person name="Geier B."/>
            <person name="Liebeke M."/>
            <person name="Enke H."/>
            <person name="Niedermeyer T.H.J."/>
            <person name="Wilde S.B."/>
        </authorList>
    </citation>
    <scope>NUCLEOTIDE SEQUENCE [LARGE SCALE GENOMIC DNA]</scope>
    <source>
        <strain evidence="2">Thurmond2011</strain>
    </source>
</reference>
<organism evidence="1 2">
    <name type="scientific">Aetokthonos hydrillicola Thurmond2011</name>
    <dbReference type="NCBI Taxonomy" id="2712845"/>
    <lineage>
        <taxon>Bacteria</taxon>
        <taxon>Bacillati</taxon>
        <taxon>Cyanobacteriota</taxon>
        <taxon>Cyanophyceae</taxon>
        <taxon>Nostocales</taxon>
        <taxon>Hapalosiphonaceae</taxon>
        <taxon>Aetokthonos</taxon>
    </lineage>
</organism>